<dbReference type="GeneID" id="30200812"/>
<evidence type="ECO:0000256" key="11">
    <source>
        <dbReference type="SAM" id="SignalP"/>
    </source>
</evidence>
<dbReference type="PANTHER" id="PTHR35518">
    <property type="entry name" value="MAINTENANCE OF TELOMOERE CAPPING"/>
    <property type="match status" value="1"/>
</dbReference>
<keyword evidence="5 10" id="KW-0472">Membrane</keyword>
<protein>
    <recommendedName>
        <fullName evidence="9">Maintenance of telomere capping protein 6</fullName>
    </recommendedName>
</protein>
<evidence type="ECO:0000256" key="6">
    <source>
        <dbReference type="ARBA" id="ARBA00023180"/>
    </source>
</evidence>
<organism evidence="13 14">
    <name type="scientific">Wickerhamomyces anomalus (strain ATCC 58044 / CBS 1984 / NCYC 433 / NRRL Y-366-8)</name>
    <name type="common">Yeast</name>
    <name type="synonym">Hansenula anomala</name>
    <dbReference type="NCBI Taxonomy" id="683960"/>
    <lineage>
        <taxon>Eukaryota</taxon>
        <taxon>Fungi</taxon>
        <taxon>Dikarya</taxon>
        <taxon>Ascomycota</taxon>
        <taxon>Saccharomycotina</taxon>
        <taxon>Saccharomycetes</taxon>
        <taxon>Phaffomycetales</taxon>
        <taxon>Wickerhamomycetaceae</taxon>
        <taxon>Wickerhamomyces</taxon>
    </lineage>
</organism>
<feature type="signal peptide" evidence="11">
    <location>
        <begin position="1"/>
        <end position="17"/>
    </location>
</feature>
<evidence type="ECO:0000256" key="2">
    <source>
        <dbReference type="ARBA" id="ARBA00022692"/>
    </source>
</evidence>
<evidence type="ECO:0000259" key="12">
    <source>
        <dbReference type="Pfam" id="PF25506"/>
    </source>
</evidence>
<dbReference type="RefSeq" id="XP_019038238.1">
    <property type="nucleotide sequence ID" value="XM_019183566.1"/>
</dbReference>
<evidence type="ECO:0000256" key="1">
    <source>
        <dbReference type="ARBA" id="ARBA00004479"/>
    </source>
</evidence>
<feature type="chain" id="PRO_5009133632" description="Maintenance of telomere capping protein 6" evidence="11">
    <location>
        <begin position="18"/>
        <end position="534"/>
    </location>
</feature>
<gene>
    <name evidence="13" type="ORF">WICANDRAFT_63531</name>
</gene>
<evidence type="ECO:0000256" key="5">
    <source>
        <dbReference type="ARBA" id="ARBA00023136"/>
    </source>
</evidence>
<sequence length="534" mass="60022">MLLLPFILLLLLRSVFAQSNWPGLSSDKVIAIRSQRDVAANITIDQLSLTGVRLSKVLFDREGYVNDTLIDVRNLLNVGVQTLVIDAYWNENLATFQLCPVDMSSNSTTSSYGNSVMYYEDTQLSYKCDSILTLKGLIDIVDNFASSTDTNLSANLIVLIFNIHQLKTRNSHISNDPISTNDTLYSTLTRSLGNKLYTPLNLDSDRENNRTLLSNEGPGKGFPSSQYFLFNNERRVISTIWQNNLPSNSTYNTTADFNVIFTPKSLNSSFTSLTNTTIPLTTTQYIARSNESWRFAYDDQQQPFTNTSIKRLISEGYSPILNSPISSNSEISNIFSMSLWSWNTSEPLQPEQARQISADGDNTRNTQSAYKCAALTQDGWVVSNCYQDKYVVCRKNSRAYEWEISDSKGVYFHAEDACPGDTVFSVPRTALQQTSLINYLGRLGSNYSVWIDMNSIAISDCWVTGGPYASCPYQKVSSSRNFVQMLAPAAAFCGFILFGILLLRLKRVPVQDNRKHWKKLLANYTENEYEGVPS</sequence>
<comment type="function">
    <text evidence="7">May be involved in telomere capping.</text>
</comment>
<feature type="domain" description="MTC6 partial TIM-barrel" evidence="12">
    <location>
        <begin position="22"/>
        <end position="341"/>
    </location>
</feature>
<comment type="subcellular location">
    <subcellularLocation>
        <location evidence="1">Membrane</location>
        <topology evidence="1">Single-pass type I membrane protein</topology>
    </subcellularLocation>
</comment>
<proteinExistence type="inferred from homology"/>
<dbReference type="InterPro" id="IPR051008">
    <property type="entry name" value="Telomere_Capping_Maintenance"/>
</dbReference>
<feature type="transmembrane region" description="Helical" evidence="10">
    <location>
        <begin position="485"/>
        <end position="505"/>
    </location>
</feature>
<keyword evidence="6" id="KW-0325">Glycoprotein</keyword>
<dbReference type="PANTHER" id="PTHR35518:SF2">
    <property type="entry name" value="MAINTENANCE OF TELOMERE CAPPING PROTEIN 6"/>
    <property type="match status" value="1"/>
</dbReference>
<evidence type="ECO:0000256" key="9">
    <source>
        <dbReference type="ARBA" id="ARBA00039865"/>
    </source>
</evidence>
<evidence type="ECO:0000256" key="3">
    <source>
        <dbReference type="ARBA" id="ARBA00022729"/>
    </source>
</evidence>
<comment type="similarity">
    <text evidence="8">Belongs to the MTC6 family.</text>
</comment>
<evidence type="ECO:0000313" key="13">
    <source>
        <dbReference type="EMBL" id="ODQ59031.1"/>
    </source>
</evidence>
<accession>A0A1E3P0R3</accession>
<keyword evidence="14" id="KW-1185">Reference proteome</keyword>
<dbReference type="Proteomes" id="UP000094112">
    <property type="component" value="Unassembled WGS sequence"/>
</dbReference>
<dbReference type="EMBL" id="KV454211">
    <property type="protein sequence ID" value="ODQ59031.1"/>
    <property type="molecule type" value="Genomic_DNA"/>
</dbReference>
<dbReference type="InterPro" id="IPR057530">
    <property type="entry name" value="TIM-barrel_MTC6"/>
</dbReference>
<evidence type="ECO:0000256" key="10">
    <source>
        <dbReference type="SAM" id="Phobius"/>
    </source>
</evidence>
<evidence type="ECO:0000313" key="14">
    <source>
        <dbReference type="Proteomes" id="UP000094112"/>
    </source>
</evidence>
<dbReference type="AlphaFoldDB" id="A0A1E3P0R3"/>
<keyword evidence="2 10" id="KW-0812">Transmembrane</keyword>
<dbReference type="STRING" id="683960.A0A1E3P0R3"/>
<keyword evidence="4 10" id="KW-1133">Transmembrane helix</keyword>
<evidence type="ECO:0000256" key="7">
    <source>
        <dbReference type="ARBA" id="ARBA00037703"/>
    </source>
</evidence>
<keyword evidence="3 11" id="KW-0732">Signal</keyword>
<dbReference type="GO" id="GO:0016020">
    <property type="term" value="C:membrane"/>
    <property type="evidence" value="ECO:0007669"/>
    <property type="project" value="UniProtKB-SubCell"/>
</dbReference>
<evidence type="ECO:0000256" key="4">
    <source>
        <dbReference type="ARBA" id="ARBA00022989"/>
    </source>
</evidence>
<name>A0A1E3P0R3_WICAA</name>
<dbReference type="Pfam" id="PF25506">
    <property type="entry name" value="TIM-barrel_MTC6"/>
    <property type="match status" value="1"/>
</dbReference>
<reference evidence="13 14" key="1">
    <citation type="journal article" date="2016" name="Proc. Natl. Acad. Sci. U.S.A.">
        <title>Comparative genomics of biotechnologically important yeasts.</title>
        <authorList>
            <person name="Riley R."/>
            <person name="Haridas S."/>
            <person name="Wolfe K.H."/>
            <person name="Lopes M.R."/>
            <person name="Hittinger C.T."/>
            <person name="Goeker M."/>
            <person name="Salamov A.A."/>
            <person name="Wisecaver J.H."/>
            <person name="Long T.M."/>
            <person name="Calvey C.H."/>
            <person name="Aerts A.L."/>
            <person name="Barry K.W."/>
            <person name="Choi C."/>
            <person name="Clum A."/>
            <person name="Coughlan A.Y."/>
            <person name="Deshpande S."/>
            <person name="Douglass A.P."/>
            <person name="Hanson S.J."/>
            <person name="Klenk H.-P."/>
            <person name="LaButti K.M."/>
            <person name="Lapidus A."/>
            <person name="Lindquist E.A."/>
            <person name="Lipzen A.M."/>
            <person name="Meier-Kolthoff J.P."/>
            <person name="Ohm R.A."/>
            <person name="Otillar R.P."/>
            <person name="Pangilinan J.L."/>
            <person name="Peng Y."/>
            <person name="Rokas A."/>
            <person name="Rosa C.A."/>
            <person name="Scheuner C."/>
            <person name="Sibirny A.A."/>
            <person name="Slot J.C."/>
            <person name="Stielow J.B."/>
            <person name="Sun H."/>
            <person name="Kurtzman C.P."/>
            <person name="Blackwell M."/>
            <person name="Grigoriev I.V."/>
            <person name="Jeffries T.W."/>
        </authorList>
    </citation>
    <scope>NUCLEOTIDE SEQUENCE [LARGE SCALE GENOMIC DNA]</scope>
    <source>
        <strain evidence="14">ATCC 58044 / CBS 1984 / NCYC 433 / NRRL Y-366-8</strain>
    </source>
</reference>
<evidence type="ECO:0000256" key="8">
    <source>
        <dbReference type="ARBA" id="ARBA00038159"/>
    </source>
</evidence>
<dbReference type="OrthoDB" id="5573651at2759"/>